<dbReference type="RefSeq" id="WP_341743099.1">
    <property type="nucleotide sequence ID" value="NZ_CP151406.1"/>
</dbReference>
<evidence type="ECO:0000313" key="3">
    <source>
        <dbReference type="Proteomes" id="UP001479520"/>
    </source>
</evidence>
<evidence type="ECO:0000313" key="2">
    <source>
        <dbReference type="EMBL" id="WZJ20328.1"/>
    </source>
</evidence>
<dbReference type="Gene3D" id="3.10.450.40">
    <property type="match status" value="1"/>
</dbReference>
<protein>
    <submittedName>
        <fullName evidence="2">GPW/gp25 family protein</fullName>
    </submittedName>
</protein>
<sequence length="112" mass="12539">MMSRNSGHRLTEDDHIRQSVADILTTPIGSRVERRPYGSIIPDLIDHPYNPANRLRLMSATVMAIQRWEPRLAVTTVTVDQDSAGRVAVVMQAVKRLGQRVGQPITIQQALK</sequence>
<dbReference type="Proteomes" id="UP001479520">
    <property type="component" value="Chromosome"/>
</dbReference>
<dbReference type="SUPFAM" id="SSF160719">
    <property type="entry name" value="gpW/gp25-like"/>
    <property type="match status" value="1"/>
</dbReference>
<accession>A0ABZ2XD80</accession>
<evidence type="ECO:0000259" key="1">
    <source>
        <dbReference type="Pfam" id="PF04965"/>
    </source>
</evidence>
<reference evidence="2 3" key="1">
    <citation type="submission" date="2024-04" db="EMBL/GenBank/DDBJ databases">
        <title>Dissimilatory iodate-reducing microorganisms contribute to the enrichment of iodine in groundwater.</title>
        <authorList>
            <person name="Jiang Z."/>
        </authorList>
    </citation>
    <scope>NUCLEOTIDE SEQUENCE [LARGE SCALE GENOMIC DNA]</scope>
    <source>
        <strain evidence="2 3">NCP973</strain>
    </source>
</reference>
<feature type="domain" description="IraD/Gp25-like" evidence="1">
    <location>
        <begin position="13"/>
        <end position="87"/>
    </location>
</feature>
<gene>
    <name evidence="2" type="ORF">AADV58_10215</name>
</gene>
<proteinExistence type="predicted"/>
<dbReference type="InterPro" id="IPR007048">
    <property type="entry name" value="IraD/Gp25-like"/>
</dbReference>
<organism evidence="2 3">
    <name type="scientific">Azonexus hydrophilus</name>
    <dbReference type="NCBI Taxonomy" id="418702"/>
    <lineage>
        <taxon>Bacteria</taxon>
        <taxon>Pseudomonadati</taxon>
        <taxon>Pseudomonadota</taxon>
        <taxon>Betaproteobacteria</taxon>
        <taxon>Rhodocyclales</taxon>
        <taxon>Azonexaceae</taxon>
        <taxon>Azonexus</taxon>
    </lineage>
</organism>
<name>A0ABZ2XD80_9RHOO</name>
<dbReference type="Pfam" id="PF04965">
    <property type="entry name" value="GPW_gp25"/>
    <property type="match status" value="1"/>
</dbReference>
<keyword evidence="3" id="KW-1185">Reference proteome</keyword>
<dbReference type="EMBL" id="CP151406">
    <property type="protein sequence ID" value="WZJ20328.1"/>
    <property type="molecule type" value="Genomic_DNA"/>
</dbReference>